<protein>
    <recommendedName>
        <fullName evidence="1">SCP2 domain-containing protein</fullName>
    </recommendedName>
</protein>
<dbReference type="RefSeq" id="WP_111384082.1">
    <property type="nucleotide sequence ID" value="NZ_NPEW01000025.1"/>
</dbReference>
<proteinExistence type="predicted"/>
<dbReference type="Proteomes" id="UP000438991">
    <property type="component" value="Unassembled WGS sequence"/>
</dbReference>
<feature type="domain" description="SCP2" evidence="1">
    <location>
        <begin position="43"/>
        <end position="137"/>
    </location>
</feature>
<reference evidence="2 5" key="3">
    <citation type="submission" date="2019-11" db="EMBL/GenBank/DDBJ databases">
        <title>Whole-genome sequence of Rhodoplanes serenus DSM 18633, type strain.</title>
        <authorList>
            <person name="Kyndt J.A."/>
            <person name="Meyer T.E."/>
        </authorList>
    </citation>
    <scope>NUCLEOTIDE SEQUENCE [LARGE SCALE GENOMIC DNA]</scope>
    <source>
        <strain evidence="2 5">DSM 18633</strain>
    </source>
</reference>
<evidence type="ECO:0000313" key="5">
    <source>
        <dbReference type="Proteomes" id="UP000438991"/>
    </source>
</evidence>
<dbReference type="InterPro" id="IPR003033">
    <property type="entry name" value="SCP2_sterol-bd_dom"/>
</dbReference>
<dbReference type="EMBL" id="WNKV01000012">
    <property type="protein sequence ID" value="MTW17713.1"/>
    <property type="molecule type" value="Genomic_DNA"/>
</dbReference>
<dbReference type="SUPFAM" id="SSF55718">
    <property type="entry name" value="SCP-like"/>
    <property type="match status" value="1"/>
</dbReference>
<evidence type="ECO:0000313" key="2">
    <source>
        <dbReference type="EMBL" id="MTW17713.1"/>
    </source>
</evidence>
<dbReference type="InterPro" id="IPR036527">
    <property type="entry name" value="SCP2_sterol-bd_dom_sf"/>
</dbReference>
<comment type="caution">
    <text evidence="3">The sequence shown here is derived from an EMBL/GenBank/DDBJ whole genome shotgun (WGS) entry which is preliminary data.</text>
</comment>
<dbReference type="EMBL" id="UWOC01000146">
    <property type="protein sequence ID" value="VCU09373.1"/>
    <property type="molecule type" value="Genomic_DNA"/>
</dbReference>
<dbReference type="Gene3D" id="3.30.1050.10">
    <property type="entry name" value="SCP2 sterol-binding domain"/>
    <property type="match status" value="1"/>
</dbReference>
<dbReference type="AlphaFoldDB" id="A0A327KE15"/>
<name>A0A327KE15_9BRAD</name>
<evidence type="ECO:0000313" key="3">
    <source>
        <dbReference type="EMBL" id="VCU09373.1"/>
    </source>
</evidence>
<accession>A0A327KE15</accession>
<reference evidence="4" key="2">
    <citation type="submission" date="2018-10" db="EMBL/GenBank/DDBJ databases">
        <authorList>
            <person name="Peiro R."/>
            <person name="Begona"/>
            <person name="Cbmso G."/>
            <person name="Lopez M."/>
            <person name="Gonzalez S."/>
            <person name="Sacristan E."/>
            <person name="Castillo E."/>
        </authorList>
    </citation>
    <scope>NUCLEOTIDE SEQUENCE [LARGE SCALE GENOMIC DNA]</scope>
</reference>
<dbReference type="OrthoDB" id="8479080at2"/>
<dbReference type="Pfam" id="PF02036">
    <property type="entry name" value="SCP2"/>
    <property type="match status" value="1"/>
</dbReference>
<evidence type="ECO:0000259" key="1">
    <source>
        <dbReference type="Pfam" id="PF02036"/>
    </source>
</evidence>
<organism evidence="3 4">
    <name type="scientific">Rhodoplanes serenus</name>
    <dbReference type="NCBI Taxonomy" id="200615"/>
    <lineage>
        <taxon>Bacteria</taxon>
        <taxon>Pseudomonadati</taxon>
        <taxon>Pseudomonadota</taxon>
        <taxon>Alphaproteobacteria</taxon>
        <taxon>Hyphomicrobiales</taxon>
        <taxon>Nitrobacteraceae</taxon>
        <taxon>Rhodoplanes</taxon>
    </lineage>
</organism>
<gene>
    <name evidence="2" type="ORF">GJ689_16015</name>
    <name evidence="3" type="ORF">RHODGE_RHODGE_02545</name>
</gene>
<keyword evidence="4" id="KW-1185">Reference proteome</keyword>
<evidence type="ECO:0000313" key="4">
    <source>
        <dbReference type="Proteomes" id="UP000289200"/>
    </source>
</evidence>
<reference evidence="3" key="1">
    <citation type="submission" date="2018-10" db="EMBL/GenBank/DDBJ databases">
        <authorList>
            <person name="Peiro R."/>
            <person name="Begona"/>
            <person name="Cbmso G."/>
            <person name="Lopez M."/>
            <person name="Gonzalez S."/>
            <person name="Sacristan E."/>
            <person name="Castillo E."/>
        </authorList>
    </citation>
    <scope>NUCLEOTIDE SEQUENCE</scope>
    <source>
        <strain evidence="3">Rhod_genome</strain>
    </source>
</reference>
<dbReference type="Proteomes" id="UP000289200">
    <property type="component" value="Unassembled WGS sequence"/>
</dbReference>
<sequence length="184" mass="19109">MSTNSATVPELPAALSFGLRPLPLAPLAAALDLVVKSAARRHPAMFARLGDQAGKRFLIEPTDLPFVVVMTPRPDDPEVQVVRPGEEPATDARIAGPLAALVGLVHGAYDGDALFFSRDLTVEGDMSAVVALRNALDDAEIDLVAEAAAVLGPLAQPAETVGRIAASLAERITGIAFARPRSGS</sequence>